<dbReference type="InterPro" id="IPR006175">
    <property type="entry name" value="YjgF/YER057c/UK114"/>
</dbReference>
<dbReference type="EMBL" id="JACHIR010000001">
    <property type="protein sequence ID" value="MBB5891281.1"/>
    <property type="molecule type" value="Genomic_DNA"/>
</dbReference>
<proteinExistence type="predicted"/>
<accession>A0A7W9KEY2</accession>
<name>A0A7W9KEY2_9PSEU</name>
<evidence type="ECO:0000313" key="2">
    <source>
        <dbReference type="Proteomes" id="UP000585638"/>
    </source>
</evidence>
<reference evidence="1 2" key="1">
    <citation type="submission" date="2020-08" db="EMBL/GenBank/DDBJ databases">
        <title>Sequencing the genomes of 1000 actinobacteria strains.</title>
        <authorList>
            <person name="Klenk H.-P."/>
        </authorList>
    </citation>
    <scope>NUCLEOTIDE SEQUENCE [LARGE SCALE GENOMIC DNA]</scope>
    <source>
        <strain evidence="1 2">DSM 43851</strain>
    </source>
</reference>
<dbReference type="Gene3D" id="3.30.1330.40">
    <property type="entry name" value="RutC-like"/>
    <property type="match status" value="1"/>
</dbReference>
<dbReference type="RefSeq" id="WP_184861279.1">
    <property type="nucleotide sequence ID" value="NZ_BAAAWY010000031.1"/>
</dbReference>
<sequence length="142" mass="15462">MTTAQVESFGVPWEEGYGYVQAVRRGDTIYVSGQLANEGPDLVAPAPTDENRRITDSSAMGEQIRQTYVNIERLLARFGASLADIVEEVIYVLDMDAAFAVVGDVRKAAYGVPVPPVASTIVECTRLAFPEQLVEIKVIARV</sequence>
<gene>
    <name evidence="1" type="ORF">BJ998_002477</name>
</gene>
<dbReference type="CDD" id="cd00448">
    <property type="entry name" value="YjgF_YER057c_UK114_family"/>
    <property type="match status" value="1"/>
</dbReference>
<dbReference type="PANTHER" id="PTHR43857">
    <property type="entry name" value="BLR7761 PROTEIN"/>
    <property type="match status" value="1"/>
</dbReference>
<comment type="caution">
    <text evidence="1">The sequence shown here is derived from an EMBL/GenBank/DDBJ whole genome shotgun (WGS) entry which is preliminary data.</text>
</comment>
<protein>
    <submittedName>
        <fullName evidence="1">Enamine deaminase RidA (YjgF/YER057c/UK114 family)</fullName>
    </submittedName>
</protein>
<dbReference type="SUPFAM" id="SSF55298">
    <property type="entry name" value="YjgF-like"/>
    <property type="match status" value="1"/>
</dbReference>
<dbReference type="Pfam" id="PF01042">
    <property type="entry name" value="Ribonuc_L-PSP"/>
    <property type="match status" value="1"/>
</dbReference>
<dbReference type="PANTHER" id="PTHR43857:SF1">
    <property type="entry name" value="YJGH FAMILY PROTEIN"/>
    <property type="match status" value="1"/>
</dbReference>
<evidence type="ECO:0000313" key="1">
    <source>
        <dbReference type="EMBL" id="MBB5891281.1"/>
    </source>
</evidence>
<dbReference type="AlphaFoldDB" id="A0A7W9KEY2"/>
<keyword evidence="2" id="KW-1185">Reference proteome</keyword>
<dbReference type="Proteomes" id="UP000585638">
    <property type="component" value="Unassembled WGS sequence"/>
</dbReference>
<organism evidence="1 2">
    <name type="scientific">Kutzneria kofuensis</name>
    <dbReference type="NCBI Taxonomy" id="103725"/>
    <lineage>
        <taxon>Bacteria</taxon>
        <taxon>Bacillati</taxon>
        <taxon>Actinomycetota</taxon>
        <taxon>Actinomycetes</taxon>
        <taxon>Pseudonocardiales</taxon>
        <taxon>Pseudonocardiaceae</taxon>
        <taxon>Kutzneria</taxon>
    </lineage>
</organism>
<dbReference type="InterPro" id="IPR035959">
    <property type="entry name" value="RutC-like_sf"/>
</dbReference>